<evidence type="ECO:0000313" key="2">
    <source>
        <dbReference type="EMBL" id="MCA6078542.1"/>
    </source>
</evidence>
<gene>
    <name evidence="2" type="ORF">LDX50_26950</name>
</gene>
<reference evidence="2" key="1">
    <citation type="submission" date="2021-09" db="EMBL/GenBank/DDBJ databases">
        <title>Fulvivirga sp. isolated from coastal sediment.</title>
        <authorList>
            <person name="Yu H."/>
        </authorList>
    </citation>
    <scope>NUCLEOTIDE SEQUENCE</scope>
    <source>
        <strain evidence="2">1062</strain>
    </source>
</reference>
<protein>
    <submittedName>
        <fullName evidence="2">Nuclear transport factor 2 family protein</fullName>
    </submittedName>
</protein>
<accession>A0A9X1L1S6</accession>
<dbReference type="SUPFAM" id="SSF54427">
    <property type="entry name" value="NTF2-like"/>
    <property type="match status" value="1"/>
</dbReference>
<dbReference type="AlphaFoldDB" id="A0A9X1L1S6"/>
<keyword evidence="1" id="KW-0732">Signal</keyword>
<sequence length="154" mass="17463">MKRPTQLFLFLFSLLLIFTGNLQAQTSTEEDAVRQACMNYIEGFYEGNTNKLKEALAPELNKFGFWKDDESGSFGEAIHMSYDQALDYAANVLAKKQFPASDAPRKVTILDVKEIIAAAKITAWWGEDYVLLSKKNGKWMIEQVLWEGPLTQSN</sequence>
<dbReference type="EMBL" id="JAIXNE010000006">
    <property type="protein sequence ID" value="MCA6078542.1"/>
    <property type="molecule type" value="Genomic_DNA"/>
</dbReference>
<feature type="signal peptide" evidence="1">
    <location>
        <begin position="1"/>
        <end position="24"/>
    </location>
</feature>
<dbReference type="Proteomes" id="UP001139409">
    <property type="component" value="Unassembled WGS sequence"/>
</dbReference>
<evidence type="ECO:0000256" key="1">
    <source>
        <dbReference type="SAM" id="SignalP"/>
    </source>
</evidence>
<dbReference type="InterPro" id="IPR032710">
    <property type="entry name" value="NTF2-like_dom_sf"/>
</dbReference>
<proteinExistence type="predicted"/>
<organism evidence="2 3">
    <name type="scientific">Fulvivirga sedimenti</name>
    <dbReference type="NCBI Taxonomy" id="2879465"/>
    <lineage>
        <taxon>Bacteria</taxon>
        <taxon>Pseudomonadati</taxon>
        <taxon>Bacteroidota</taxon>
        <taxon>Cytophagia</taxon>
        <taxon>Cytophagales</taxon>
        <taxon>Fulvivirgaceae</taxon>
        <taxon>Fulvivirga</taxon>
    </lineage>
</organism>
<dbReference type="RefSeq" id="WP_225699399.1">
    <property type="nucleotide sequence ID" value="NZ_JAIXNE010000006.1"/>
</dbReference>
<dbReference type="Pfam" id="PF12893">
    <property type="entry name" value="Lumazine_bd_2"/>
    <property type="match status" value="1"/>
</dbReference>
<keyword evidence="3" id="KW-1185">Reference proteome</keyword>
<dbReference type="Gene3D" id="3.10.450.50">
    <property type="match status" value="1"/>
</dbReference>
<name>A0A9X1L1S6_9BACT</name>
<dbReference type="InterPro" id="IPR039437">
    <property type="entry name" value="FrzH/put_lumazine-bd"/>
</dbReference>
<feature type="chain" id="PRO_5040973668" evidence="1">
    <location>
        <begin position="25"/>
        <end position="154"/>
    </location>
</feature>
<evidence type="ECO:0000313" key="3">
    <source>
        <dbReference type="Proteomes" id="UP001139409"/>
    </source>
</evidence>
<comment type="caution">
    <text evidence="2">The sequence shown here is derived from an EMBL/GenBank/DDBJ whole genome shotgun (WGS) entry which is preliminary data.</text>
</comment>